<dbReference type="Proteomes" id="UP000198518">
    <property type="component" value="Unassembled WGS sequence"/>
</dbReference>
<evidence type="ECO:0000313" key="2">
    <source>
        <dbReference type="EMBL" id="SEW20529.1"/>
    </source>
</evidence>
<feature type="region of interest" description="Disordered" evidence="1">
    <location>
        <begin position="40"/>
        <end position="67"/>
    </location>
</feature>
<dbReference type="AlphaFoldDB" id="A0A1I0Q0U7"/>
<dbReference type="EMBL" id="FOJA01000001">
    <property type="protein sequence ID" value="SEW20529.1"/>
    <property type="molecule type" value="Genomic_DNA"/>
</dbReference>
<dbReference type="STRING" id="355548.SAMN04487945_2163"/>
<reference evidence="2 3" key="1">
    <citation type="submission" date="2016-10" db="EMBL/GenBank/DDBJ databases">
        <authorList>
            <person name="de Groot N.N."/>
        </authorList>
    </citation>
    <scope>NUCLEOTIDE SEQUENCE [LARGE SCALE GENOMIC DNA]</scope>
    <source>
        <strain evidence="2 3">CGMCC 1.5337</strain>
    </source>
</reference>
<protein>
    <submittedName>
        <fullName evidence="2">Uncharacterized protein</fullName>
    </submittedName>
</protein>
<dbReference type="RefSeq" id="WP_089669395.1">
    <property type="nucleotide sequence ID" value="NZ_FOJA01000001.1"/>
</dbReference>
<evidence type="ECO:0000256" key="1">
    <source>
        <dbReference type="SAM" id="MobiDB-lite"/>
    </source>
</evidence>
<accession>A0A1I0Q0U7</accession>
<keyword evidence="3" id="KW-1185">Reference proteome</keyword>
<gene>
    <name evidence="2" type="ORF">SAMN04487945_2163</name>
</gene>
<evidence type="ECO:0000313" key="3">
    <source>
        <dbReference type="Proteomes" id="UP000198518"/>
    </source>
</evidence>
<sequence>MSVGEDPFPDLDPYPEGLDFWERDHLGGLFSQAAHGDCASHVAMPRPNSSEIAGAQDLPSEATPDDTERQYFWAGDSSWNRDGDRFDAPALGDRLADTVADVNNPLLDDSTVAFDIFPTQTGGDYTSRVIVENGKVTDYTVALPFFPIEDYVGKYKFIQLRYLLKRDAPLLRPHNTATIRGGVPYLYYGRDSTPSAPSGALAGLVADIVEAYVGESTGDTLDGYPEDY</sequence>
<name>A0A1I0Q0U7_9EURY</name>
<proteinExistence type="predicted"/>
<organism evidence="2 3">
    <name type="scientific">Halobacterium jilantaiense</name>
    <dbReference type="NCBI Taxonomy" id="355548"/>
    <lineage>
        <taxon>Archaea</taxon>
        <taxon>Methanobacteriati</taxon>
        <taxon>Methanobacteriota</taxon>
        <taxon>Stenosarchaea group</taxon>
        <taxon>Halobacteria</taxon>
        <taxon>Halobacteriales</taxon>
        <taxon>Halobacteriaceae</taxon>
        <taxon>Halobacterium</taxon>
    </lineage>
</organism>